<dbReference type="InterPro" id="IPR013216">
    <property type="entry name" value="Methyltransf_11"/>
</dbReference>
<dbReference type="Pfam" id="PF08241">
    <property type="entry name" value="Methyltransf_11"/>
    <property type="match status" value="1"/>
</dbReference>
<dbReference type="EMBL" id="CP152276">
    <property type="protein sequence ID" value="XAE42129.1"/>
    <property type="molecule type" value="Genomic_DNA"/>
</dbReference>
<evidence type="ECO:0000313" key="3">
    <source>
        <dbReference type="Proteomes" id="UP001449795"/>
    </source>
</evidence>
<name>A0ABZ3D3E5_9PROT</name>
<keyword evidence="2" id="KW-0489">Methyltransferase</keyword>
<dbReference type="SUPFAM" id="SSF53335">
    <property type="entry name" value="S-adenosyl-L-methionine-dependent methyltransferases"/>
    <property type="match status" value="1"/>
</dbReference>
<dbReference type="PANTHER" id="PTHR43591">
    <property type="entry name" value="METHYLTRANSFERASE"/>
    <property type="match status" value="1"/>
</dbReference>
<keyword evidence="2" id="KW-0808">Transferase</keyword>
<feature type="domain" description="Methyltransferase type 11" evidence="1">
    <location>
        <begin position="48"/>
        <end position="144"/>
    </location>
</feature>
<proteinExistence type="predicted"/>
<dbReference type="RefSeq" id="WP_342627929.1">
    <property type="nucleotide sequence ID" value="NZ_CP152276.1"/>
</dbReference>
<keyword evidence="3" id="KW-1185">Reference proteome</keyword>
<accession>A0ABZ3D3E5</accession>
<dbReference type="GO" id="GO:0032259">
    <property type="term" value="P:methylation"/>
    <property type="evidence" value="ECO:0007669"/>
    <property type="project" value="UniProtKB-KW"/>
</dbReference>
<dbReference type="GO" id="GO:0008168">
    <property type="term" value="F:methyltransferase activity"/>
    <property type="evidence" value="ECO:0007669"/>
    <property type="project" value="UniProtKB-KW"/>
</dbReference>
<dbReference type="CDD" id="cd02440">
    <property type="entry name" value="AdoMet_MTases"/>
    <property type="match status" value="1"/>
</dbReference>
<evidence type="ECO:0000259" key="1">
    <source>
        <dbReference type="Pfam" id="PF08241"/>
    </source>
</evidence>
<sequence>MTETHQDFTAERYGPRAAEYVASAVHADGADLDQIERSVAGRGLETVLDLGCGGGHVSYRAAPHVGQVTACDITPDMLDAVARTAATRGLANIVTRQAAAESLPFADARFDAVLCRFSTHHWRDMESGLRQARRVLKPGGFAIFADVVAPADPLCDSWLQTLELLRDITHVRDYAIAEWVAACGRAGFAVQAVTPRRLRMDFADWVARTRAPQARITAIRALQQDAPESVRRHFAIEADGSFLLDTASFVLAPHAA</sequence>
<dbReference type="Gene3D" id="3.40.50.150">
    <property type="entry name" value="Vaccinia Virus protein VP39"/>
    <property type="match status" value="1"/>
</dbReference>
<organism evidence="2 3">
    <name type="scientific">Nguyenibacter vanlangensis</name>
    <dbReference type="NCBI Taxonomy" id="1216886"/>
    <lineage>
        <taxon>Bacteria</taxon>
        <taxon>Pseudomonadati</taxon>
        <taxon>Pseudomonadota</taxon>
        <taxon>Alphaproteobacteria</taxon>
        <taxon>Acetobacterales</taxon>
        <taxon>Acetobacteraceae</taxon>
        <taxon>Nguyenibacter</taxon>
    </lineage>
</organism>
<evidence type="ECO:0000313" key="2">
    <source>
        <dbReference type="EMBL" id="XAE42129.1"/>
    </source>
</evidence>
<dbReference type="InterPro" id="IPR029063">
    <property type="entry name" value="SAM-dependent_MTases_sf"/>
</dbReference>
<reference evidence="2 3" key="1">
    <citation type="submission" date="2024-04" db="EMBL/GenBank/DDBJ databases">
        <title>Complete genome sequence of Nguyenibacter vanlangesis HBCM-1154, a strain capable of nitrogen fixation, IAA production, and phosphorus solubilization isolated from sugarcane soil.</title>
        <authorList>
            <person name="MY HANH P."/>
        </authorList>
    </citation>
    <scope>NUCLEOTIDE SEQUENCE [LARGE SCALE GENOMIC DNA]</scope>
    <source>
        <strain evidence="2 3">HBCM 1154</strain>
    </source>
</reference>
<dbReference type="EC" id="2.1.1.-" evidence="2"/>
<protein>
    <submittedName>
        <fullName evidence="2">Class I SAM-dependent methyltransferase</fullName>
        <ecNumber evidence="2">2.1.1.-</ecNumber>
    </submittedName>
</protein>
<gene>
    <name evidence="2" type="ORF">AAC691_17940</name>
</gene>
<dbReference type="Proteomes" id="UP001449795">
    <property type="component" value="Chromosome"/>
</dbReference>